<dbReference type="GO" id="GO:2000562">
    <property type="term" value="P:negative regulation of CD4-positive, alpha-beta T cell proliferation"/>
    <property type="evidence" value="ECO:0007669"/>
    <property type="project" value="Ensembl"/>
</dbReference>
<evidence type="ECO:0000256" key="4">
    <source>
        <dbReference type="ARBA" id="ARBA00022729"/>
    </source>
</evidence>
<keyword evidence="6" id="KW-0472">Membrane</keyword>
<dbReference type="FunFam" id="2.60.40.10:FF:001063">
    <property type="entry name" value="Programmed cell death ligand 1"/>
    <property type="match status" value="1"/>
</dbReference>
<dbReference type="InterPro" id="IPR053896">
    <property type="entry name" value="BTN3A2-like_Ig-C"/>
</dbReference>
<sequence length="291" mass="33210">MKILPVFTFMLDWQLLNALFEVEVLKESFTVVYGSNVTMECSFPFKDRLDLEALSVYWDTEDDKHIVKFVKGKVDLKIQHHSYRGRATLLKDKLLLGKAMLQITNVQLTDAGVYRCLIGYEGADYKWITLTVQAPYSKINQRISRNPTTLEYEMTCQSEGYPEASVIWKNNYHEDLSDKAITNSSRGPDMLFNVTSTLGINATVNDTFYCFFWNKKAEENTTAVLIIPEQTKIPLMNNRNHLATLTAAILLGSLLLHLFCSKICVRVADVEKWDCQSVTCEGQRYPSTGKT</sequence>
<dbReference type="GO" id="GO:0032689">
    <property type="term" value="P:negative regulation of type II interferon production"/>
    <property type="evidence" value="ECO:0007669"/>
    <property type="project" value="Ensembl"/>
</dbReference>
<dbReference type="Bgee" id="ENSOANG00000010091">
    <property type="expression patterns" value="Expressed in testis and 1 other cell type or tissue"/>
</dbReference>
<dbReference type="STRING" id="9258.ENSOANP00000015996"/>
<dbReference type="OrthoDB" id="8680608at2759"/>
<dbReference type="GO" id="GO:2001186">
    <property type="term" value="P:negative regulation of CD8-positive, alpha-beta T cell activation"/>
    <property type="evidence" value="ECO:0007669"/>
    <property type="project" value="Ensembl"/>
</dbReference>
<evidence type="ECO:0000256" key="2">
    <source>
        <dbReference type="ARBA" id="ARBA00022475"/>
    </source>
</evidence>
<feature type="signal peptide" evidence="11">
    <location>
        <begin position="1"/>
        <end position="18"/>
    </location>
</feature>
<keyword evidence="10" id="KW-0393">Immunoglobulin domain</keyword>
<dbReference type="InterPro" id="IPR013783">
    <property type="entry name" value="Ig-like_fold"/>
</dbReference>
<dbReference type="SMART" id="SM00409">
    <property type="entry name" value="IG"/>
    <property type="match status" value="1"/>
</dbReference>
<dbReference type="GO" id="GO:0048018">
    <property type="term" value="F:receptor ligand activity"/>
    <property type="evidence" value="ECO:0007669"/>
    <property type="project" value="Ensembl"/>
</dbReference>
<dbReference type="GO" id="GO:0032733">
    <property type="term" value="P:positive regulation of interleukin-10 production"/>
    <property type="evidence" value="ECO:0007669"/>
    <property type="project" value="Ensembl"/>
</dbReference>
<dbReference type="eggNOG" id="ENOG502S1Y9">
    <property type="taxonomic scope" value="Eukaryota"/>
</dbReference>
<dbReference type="GO" id="GO:1903556">
    <property type="term" value="P:negative regulation of tumor necrosis factor superfamily cytokine production"/>
    <property type="evidence" value="ECO:0007669"/>
    <property type="project" value="Ensembl"/>
</dbReference>
<dbReference type="PANTHER" id="PTHR25466">
    <property type="entry name" value="T-LYMPHOCYTE ACTIVATION ANTIGEN"/>
    <property type="match status" value="1"/>
</dbReference>
<dbReference type="GO" id="GO:0003713">
    <property type="term" value="F:transcription coactivator activity"/>
    <property type="evidence" value="ECO:0007669"/>
    <property type="project" value="Ensembl"/>
</dbReference>
<name>F6TJX0_ORNAN</name>
<evidence type="ECO:0000256" key="5">
    <source>
        <dbReference type="ARBA" id="ARBA00022989"/>
    </source>
</evidence>
<dbReference type="Gene3D" id="2.60.40.10">
    <property type="entry name" value="Immunoglobulins"/>
    <property type="match status" value="2"/>
</dbReference>
<evidence type="ECO:0000256" key="8">
    <source>
        <dbReference type="ARBA" id="ARBA00023170"/>
    </source>
</evidence>
<reference evidence="13 14" key="1">
    <citation type="journal article" date="2008" name="Nature">
        <title>Genome analysis of the platypus reveals unique signatures of evolution.</title>
        <authorList>
            <person name="Warren W.C."/>
            <person name="Hillier L.W."/>
            <person name="Marshall Graves J.A."/>
            <person name="Birney E."/>
            <person name="Ponting C.P."/>
            <person name="Grutzner F."/>
            <person name="Belov K."/>
            <person name="Miller W."/>
            <person name="Clarke L."/>
            <person name="Chinwalla A.T."/>
            <person name="Yang S.P."/>
            <person name="Heger A."/>
            <person name="Locke D.P."/>
            <person name="Miethke P."/>
            <person name="Waters P.D."/>
            <person name="Veyrunes F."/>
            <person name="Fulton L."/>
            <person name="Fulton B."/>
            <person name="Graves T."/>
            <person name="Wallis J."/>
            <person name="Puente X.S."/>
            <person name="Lopez-Otin C."/>
            <person name="Ordonez G.R."/>
            <person name="Eichler E.E."/>
            <person name="Chen L."/>
            <person name="Cheng Z."/>
            <person name="Deakin J.E."/>
            <person name="Alsop A."/>
            <person name="Thompson K."/>
            <person name="Kirby P."/>
            <person name="Papenfuss A.T."/>
            <person name="Wakefield M.J."/>
            <person name="Olender T."/>
            <person name="Lancet D."/>
            <person name="Huttley G.A."/>
            <person name="Smit A.F."/>
            <person name="Pask A."/>
            <person name="Temple-Smith P."/>
            <person name="Batzer M.A."/>
            <person name="Walker J.A."/>
            <person name="Konkel M.K."/>
            <person name="Harris R.S."/>
            <person name="Whittington C.M."/>
            <person name="Wong E.S."/>
            <person name="Gemmell N.J."/>
            <person name="Buschiazzo E."/>
            <person name="Vargas Jentzsch I.M."/>
            <person name="Merkel A."/>
            <person name="Schmitz J."/>
            <person name="Zemann A."/>
            <person name="Churakov G."/>
            <person name="Kriegs J.O."/>
            <person name="Brosius J."/>
            <person name="Murchison E.P."/>
            <person name="Sachidanandam R."/>
            <person name="Smith C."/>
            <person name="Hannon G.J."/>
            <person name="Tsend-Ayush E."/>
            <person name="McMillan D."/>
            <person name="Attenborough R."/>
            <person name="Rens W."/>
            <person name="Ferguson-Smith M."/>
            <person name="Lefevre C.M."/>
            <person name="Sharp J.A."/>
            <person name="Nicholas K.R."/>
            <person name="Ray D.A."/>
            <person name="Kube M."/>
            <person name="Reinhardt R."/>
            <person name="Pringle T.H."/>
            <person name="Taylor J."/>
            <person name="Jones R.C."/>
            <person name="Nixon B."/>
            <person name="Dacheux J.L."/>
            <person name="Niwa H."/>
            <person name="Sekita Y."/>
            <person name="Huang X."/>
            <person name="Stark A."/>
            <person name="Kheradpour P."/>
            <person name="Kellis M."/>
            <person name="Flicek P."/>
            <person name="Chen Y."/>
            <person name="Webber C."/>
            <person name="Hardison R."/>
            <person name="Nelson J."/>
            <person name="Hallsworth-Pepin K."/>
            <person name="Delehaunty K."/>
            <person name="Markovic C."/>
            <person name="Minx P."/>
            <person name="Feng Y."/>
            <person name="Kremitzki C."/>
            <person name="Mitreva M."/>
            <person name="Glasscock J."/>
            <person name="Wylie T."/>
            <person name="Wohldmann P."/>
            <person name="Thiru P."/>
            <person name="Nhan M.N."/>
            <person name="Pohl C.S."/>
            <person name="Smith S.M."/>
            <person name="Hou S."/>
            <person name="Nefedov M."/>
            <person name="de Jong P.J."/>
            <person name="Renfree M.B."/>
            <person name="Mardis E.R."/>
            <person name="Wilson R.K."/>
        </authorList>
    </citation>
    <scope>NUCLEOTIDE SEQUENCE [LARGE SCALE GENOMIC DNA]</scope>
    <source>
        <strain evidence="13 14">Glennie</strain>
    </source>
</reference>
<dbReference type="GO" id="GO:0015629">
    <property type="term" value="C:actin cytoskeleton"/>
    <property type="evidence" value="ECO:0007669"/>
    <property type="project" value="Ensembl"/>
</dbReference>
<keyword evidence="2" id="KW-1003">Cell membrane</keyword>
<dbReference type="InterPro" id="IPR007110">
    <property type="entry name" value="Ig-like_dom"/>
</dbReference>
<dbReference type="GO" id="GO:0035666">
    <property type="term" value="P:TRIF-dependent toll-like receptor signaling pathway"/>
    <property type="evidence" value="ECO:0007669"/>
    <property type="project" value="Ensembl"/>
</dbReference>
<dbReference type="SUPFAM" id="SSF48726">
    <property type="entry name" value="Immunoglobulin"/>
    <property type="match status" value="2"/>
</dbReference>
<keyword evidence="3" id="KW-0812">Transmembrane</keyword>
<reference evidence="13" key="3">
    <citation type="submission" date="2025-09" db="UniProtKB">
        <authorList>
            <consortium name="Ensembl"/>
        </authorList>
    </citation>
    <scope>IDENTIFICATION</scope>
    <source>
        <strain evidence="13">Glennie</strain>
    </source>
</reference>
<dbReference type="GO" id="GO:0042102">
    <property type="term" value="P:positive regulation of T cell proliferation"/>
    <property type="evidence" value="ECO:0000318"/>
    <property type="project" value="GO_Central"/>
</dbReference>
<dbReference type="GO" id="GO:0032693">
    <property type="term" value="P:negative regulation of interleukin-10 production"/>
    <property type="evidence" value="ECO:0007669"/>
    <property type="project" value="Ensembl"/>
</dbReference>
<dbReference type="Proteomes" id="UP000002279">
    <property type="component" value="Chromosome X5"/>
</dbReference>
<dbReference type="HOGENOM" id="CLU_013137_8_3_1"/>
<evidence type="ECO:0000259" key="12">
    <source>
        <dbReference type="PROSITE" id="PS50835"/>
    </source>
</evidence>
<keyword evidence="7" id="KW-1015">Disulfide bond</keyword>
<evidence type="ECO:0000256" key="10">
    <source>
        <dbReference type="ARBA" id="ARBA00023319"/>
    </source>
</evidence>
<protein>
    <submittedName>
        <fullName evidence="13">CD274 molecule</fullName>
    </submittedName>
</protein>
<dbReference type="PROSITE" id="PS50835">
    <property type="entry name" value="IG_LIKE"/>
    <property type="match status" value="2"/>
</dbReference>
<dbReference type="InterPro" id="IPR051713">
    <property type="entry name" value="T-cell_Activation_Regulation"/>
</dbReference>
<dbReference type="GO" id="GO:0031295">
    <property type="term" value="P:T cell costimulation"/>
    <property type="evidence" value="ECO:0000318"/>
    <property type="project" value="GO_Central"/>
</dbReference>
<dbReference type="GO" id="GO:0046007">
    <property type="term" value="P:negative regulation of activated T cell proliferation"/>
    <property type="evidence" value="ECO:0007669"/>
    <property type="project" value="Ensembl"/>
</dbReference>
<keyword evidence="5" id="KW-1133">Transmembrane helix</keyword>
<evidence type="ECO:0000256" key="9">
    <source>
        <dbReference type="ARBA" id="ARBA00023180"/>
    </source>
</evidence>
<dbReference type="InterPro" id="IPR036179">
    <property type="entry name" value="Ig-like_dom_sf"/>
</dbReference>
<evidence type="ECO:0000313" key="13">
    <source>
        <dbReference type="Ensembl" id="ENSOANP00000015996.3"/>
    </source>
</evidence>
<dbReference type="GO" id="GO:0031901">
    <property type="term" value="C:early endosome membrane"/>
    <property type="evidence" value="ECO:0007669"/>
    <property type="project" value="Ensembl"/>
</dbReference>
<dbReference type="GO" id="GO:0002841">
    <property type="term" value="P:negative regulation of T cell mediated immune response to tumor cell"/>
    <property type="evidence" value="ECO:0007669"/>
    <property type="project" value="Ensembl"/>
</dbReference>
<keyword evidence="14" id="KW-1185">Reference proteome</keyword>
<dbReference type="GO" id="GO:0006955">
    <property type="term" value="P:immune response"/>
    <property type="evidence" value="ECO:0000318"/>
    <property type="project" value="GO_Central"/>
</dbReference>
<evidence type="ECO:0000256" key="1">
    <source>
        <dbReference type="ARBA" id="ARBA00004251"/>
    </source>
</evidence>
<evidence type="ECO:0000313" key="14">
    <source>
        <dbReference type="Proteomes" id="UP000002279"/>
    </source>
</evidence>
<evidence type="ECO:0000256" key="6">
    <source>
        <dbReference type="ARBA" id="ARBA00023136"/>
    </source>
</evidence>
<dbReference type="AlphaFoldDB" id="F6TJX0"/>
<comment type="subcellular location">
    <subcellularLocation>
        <location evidence="1">Cell membrane</location>
        <topology evidence="1">Single-pass type I membrane protein</topology>
    </subcellularLocation>
</comment>
<dbReference type="GO" id="GO:0055038">
    <property type="term" value="C:recycling endosome membrane"/>
    <property type="evidence" value="ECO:0007669"/>
    <property type="project" value="Ensembl"/>
</dbReference>
<dbReference type="Pfam" id="PF22705">
    <property type="entry name" value="C2-set_3"/>
    <property type="match status" value="1"/>
</dbReference>
<reference evidence="13" key="2">
    <citation type="submission" date="2025-08" db="UniProtKB">
        <authorList>
            <consortium name="Ensembl"/>
        </authorList>
    </citation>
    <scope>IDENTIFICATION</scope>
    <source>
        <strain evidence="13">Glennie</strain>
    </source>
</reference>
<feature type="chain" id="PRO_5028170402" evidence="11">
    <location>
        <begin position="19"/>
        <end position="291"/>
    </location>
</feature>
<feature type="domain" description="Ig-like" evidence="12">
    <location>
        <begin position="5"/>
        <end position="118"/>
    </location>
</feature>
<keyword evidence="9" id="KW-0325">Glycoprotein</keyword>
<dbReference type="GO" id="GO:0009897">
    <property type="term" value="C:external side of plasma membrane"/>
    <property type="evidence" value="ECO:0000318"/>
    <property type="project" value="GO_Central"/>
</dbReference>
<dbReference type="OMA" id="YCCMISY"/>
<accession>F6TJX0</accession>
<gene>
    <name evidence="13" type="primary">CD274</name>
</gene>
<dbReference type="Ensembl" id="ENSOANT00000015999.3">
    <property type="protein sequence ID" value="ENSOANP00000015996.3"/>
    <property type="gene ID" value="ENSOANG00000010091.3"/>
</dbReference>
<dbReference type="PANTHER" id="PTHR25466:SF3">
    <property type="entry name" value="PROGRAMMED CELL DEATH 1 LIGAND 1"/>
    <property type="match status" value="1"/>
</dbReference>
<dbReference type="GeneTree" id="ENSGT00940000161430"/>
<dbReference type="GO" id="GO:0042130">
    <property type="term" value="P:negative regulation of T cell proliferation"/>
    <property type="evidence" value="ECO:0000318"/>
    <property type="project" value="GO_Central"/>
</dbReference>
<organism evidence="13 14">
    <name type="scientific">Ornithorhynchus anatinus</name>
    <name type="common">Duckbill platypus</name>
    <dbReference type="NCBI Taxonomy" id="9258"/>
    <lineage>
        <taxon>Eukaryota</taxon>
        <taxon>Metazoa</taxon>
        <taxon>Chordata</taxon>
        <taxon>Craniata</taxon>
        <taxon>Vertebrata</taxon>
        <taxon>Euteleostomi</taxon>
        <taxon>Mammalia</taxon>
        <taxon>Monotremata</taxon>
        <taxon>Ornithorhynchidae</taxon>
        <taxon>Ornithorhynchus</taxon>
    </lineage>
</organism>
<dbReference type="SMART" id="SM00406">
    <property type="entry name" value="IGv"/>
    <property type="match status" value="1"/>
</dbReference>
<dbReference type="InterPro" id="IPR003599">
    <property type="entry name" value="Ig_sub"/>
</dbReference>
<dbReference type="GO" id="GO:1905404">
    <property type="term" value="P:positive regulation of activated CD8-positive, alpha-beta T cell apoptotic process"/>
    <property type="evidence" value="ECO:0007669"/>
    <property type="project" value="Ensembl"/>
</dbReference>
<dbReference type="FunCoup" id="F6TJX0">
    <property type="interactions" value="365"/>
</dbReference>
<feature type="domain" description="Ig-like" evidence="12">
    <location>
        <begin position="135"/>
        <end position="222"/>
    </location>
</feature>
<evidence type="ECO:0000256" key="11">
    <source>
        <dbReference type="SAM" id="SignalP"/>
    </source>
</evidence>
<dbReference type="InParanoid" id="F6TJX0"/>
<evidence type="ECO:0000256" key="3">
    <source>
        <dbReference type="ARBA" id="ARBA00022692"/>
    </source>
</evidence>
<evidence type="ECO:0000256" key="7">
    <source>
        <dbReference type="ARBA" id="ARBA00023157"/>
    </source>
</evidence>
<dbReference type="Pfam" id="PF07686">
    <property type="entry name" value="V-set"/>
    <property type="match status" value="1"/>
</dbReference>
<dbReference type="GO" id="GO:0071222">
    <property type="term" value="P:cellular response to lipopolysaccharide"/>
    <property type="evidence" value="ECO:0000318"/>
    <property type="project" value="GO_Central"/>
</dbReference>
<dbReference type="GO" id="GO:0005654">
    <property type="term" value="C:nucleoplasm"/>
    <property type="evidence" value="ECO:0007669"/>
    <property type="project" value="Ensembl"/>
</dbReference>
<dbReference type="GO" id="GO:0034097">
    <property type="term" value="P:response to cytokine"/>
    <property type="evidence" value="ECO:0007669"/>
    <property type="project" value="Ensembl"/>
</dbReference>
<keyword evidence="8" id="KW-0675">Receptor</keyword>
<dbReference type="InterPro" id="IPR013106">
    <property type="entry name" value="Ig_V-set"/>
</dbReference>
<dbReference type="GO" id="GO:0070062">
    <property type="term" value="C:extracellular exosome"/>
    <property type="evidence" value="ECO:0007669"/>
    <property type="project" value="Ensembl"/>
</dbReference>
<proteinExistence type="predicted"/>
<dbReference type="GO" id="GO:0007166">
    <property type="term" value="P:cell surface receptor signaling pathway"/>
    <property type="evidence" value="ECO:0000318"/>
    <property type="project" value="GO_Central"/>
</dbReference>
<keyword evidence="4 11" id="KW-0732">Signal</keyword>